<accession>A0A9X0R0C0</accession>
<dbReference type="AlphaFoldDB" id="A0A9X0R0C0"/>
<organism evidence="2 3">
    <name type="scientific">Siccirubricoccus deserti</name>
    <dbReference type="NCBI Taxonomy" id="2013562"/>
    <lineage>
        <taxon>Bacteria</taxon>
        <taxon>Pseudomonadati</taxon>
        <taxon>Pseudomonadota</taxon>
        <taxon>Alphaproteobacteria</taxon>
        <taxon>Acetobacterales</taxon>
        <taxon>Roseomonadaceae</taxon>
        <taxon>Siccirubricoccus</taxon>
    </lineage>
</organism>
<dbReference type="EMBL" id="JACOMF010000027">
    <property type="protein sequence ID" value="MBC4017361.1"/>
    <property type="molecule type" value="Genomic_DNA"/>
</dbReference>
<sequence length="67" mass="7093">MPIPRHAMAEAEPLPHIRDISFRPLAIGSAGRLDDVPGWAQVPAMAEPLPGRGRSAAPSQEGRTDGL</sequence>
<feature type="region of interest" description="Disordered" evidence="1">
    <location>
        <begin position="43"/>
        <end position="67"/>
    </location>
</feature>
<evidence type="ECO:0000313" key="3">
    <source>
        <dbReference type="Proteomes" id="UP000600101"/>
    </source>
</evidence>
<evidence type="ECO:0000256" key="1">
    <source>
        <dbReference type="SAM" id="MobiDB-lite"/>
    </source>
</evidence>
<evidence type="ECO:0000313" key="2">
    <source>
        <dbReference type="EMBL" id="MBC4017361.1"/>
    </source>
</evidence>
<dbReference type="RefSeq" id="WP_186772123.1">
    <property type="nucleotide sequence ID" value="NZ_JACOMF010000027.1"/>
</dbReference>
<protein>
    <submittedName>
        <fullName evidence="2">Uncharacterized protein</fullName>
    </submittedName>
</protein>
<reference evidence="2" key="1">
    <citation type="submission" date="2020-08" db="EMBL/GenBank/DDBJ databases">
        <authorList>
            <person name="Hu Y."/>
            <person name="Nguyen S.V."/>
            <person name="Li F."/>
            <person name="Fanning S."/>
        </authorList>
    </citation>
    <scope>NUCLEOTIDE SEQUENCE</scope>
    <source>
        <strain evidence="2">SYSU D8009</strain>
    </source>
</reference>
<gene>
    <name evidence="2" type="ORF">H7965_18800</name>
</gene>
<keyword evidence="3" id="KW-1185">Reference proteome</keyword>
<name>A0A9X0R0C0_9PROT</name>
<proteinExistence type="predicted"/>
<comment type="caution">
    <text evidence="2">The sequence shown here is derived from an EMBL/GenBank/DDBJ whole genome shotgun (WGS) entry which is preliminary data.</text>
</comment>
<dbReference type="Proteomes" id="UP000600101">
    <property type="component" value="Unassembled WGS sequence"/>
</dbReference>